<comment type="caution">
    <text evidence="1">The sequence shown here is derived from an EMBL/GenBank/DDBJ whole genome shotgun (WGS) entry which is preliminary data.</text>
</comment>
<evidence type="ECO:0000313" key="1">
    <source>
        <dbReference type="EMBL" id="KAK9741263.1"/>
    </source>
</evidence>
<keyword evidence="2" id="KW-1185">Reference proteome</keyword>
<dbReference type="AlphaFoldDB" id="A0AAW1M4X3"/>
<proteinExistence type="predicted"/>
<sequence length="113" mass="12712">MASLSMRCALLNTSRQLKEDSATRVPGSWTLFRCRGSDPVEKDEKLNQGKGTKQLRVVQFIAGAARKVKESLSPKQKGDWKDVLLMSISFAVYVYMSQKIVCAYCVWMSMLGQ</sequence>
<protein>
    <submittedName>
        <fullName evidence="1">Uncharacterized protein</fullName>
    </submittedName>
</protein>
<reference evidence="1" key="1">
    <citation type="submission" date="2024-03" db="EMBL/GenBank/DDBJ databases">
        <title>WGS assembly of Saponaria officinalis var. Norfolk2.</title>
        <authorList>
            <person name="Jenkins J."/>
            <person name="Shu S."/>
            <person name="Grimwood J."/>
            <person name="Barry K."/>
            <person name="Goodstein D."/>
            <person name="Schmutz J."/>
            <person name="Leebens-Mack J."/>
            <person name="Osbourn A."/>
        </authorList>
    </citation>
    <scope>NUCLEOTIDE SEQUENCE [LARGE SCALE GENOMIC DNA]</scope>
    <source>
        <strain evidence="1">JIC</strain>
    </source>
</reference>
<dbReference type="EMBL" id="JBDFQZ010000003">
    <property type="protein sequence ID" value="KAK9741263.1"/>
    <property type="molecule type" value="Genomic_DNA"/>
</dbReference>
<organism evidence="1 2">
    <name type="scientific">Saponaria officinalis</name>
    <name type="common">Common soapwort</name>
    <name type="synonym">Lychnis saponaria</name>
    <dbReference type="NCBI Taxonomy" id="3572"/>
    <lineage>
        <taxon>Eukaryota</taxon>
        <taxon>Viridiplantae</taxon>
        <taxon>Streptophyta</taxon>
        <taxon>Embryophyta</taxon>
        <taxon>Tracheophyta</taxon>
        <taxon>Spermatophyta</taxon>
        <taxon>Magnoliopsida</taxon>
        <taxon>eudicotyledons</taxon>
        <taxon>Gunneridae</taxon>
        <taxon>Pentapetalae</taxon>
        <taxon>Caryophyllales</taxon>
        <taxon>Caryophyllaceae</taxon>
        <taxon>Caryophylleae</taxon>
        <taxon>Saponaria</taxon>
    </lineage>
</organism>
<accession>A0AAW1M4X3</accession>
<name>A0AAW1M4X3_SAPOF</name>
<dbReference type="Proteomes" id="UP001443914">
    <property type="component" value="Unassembled WGS sequence"/>
</dbReference>
<evidence type="ECO:0000313" key="2">
    <source>
        <dbReference type="Proteomes" id="UP001443914"/>
    </source>
</evidence>
<gene>
    <name evidence="1" type="ORF">RND81_03G093200</name>
</gene>